<protein>
    <recommendedName>
        <fullName evidence="4">Secreted protein</fullName>
    </recommendedName>
</protein>
<dbReference type="OrthoDB" id="5133437at2759"/>
<reference evidence="2 3" key="2">
    <citation type="submission" date="2021-10" db="EMBL/GenBank/DDBJ databases">
        <authorList>
            <person name="Piombo E."/>
        </authorList>
    </citation>
    <scope>NUCLEOTIDE SEQUENCE [LARGE SCALE GENOMIC DNA]</scope>
</reference>
<feature type="signal peptide" evidence="1">
    <location>
        <begin position="1"/>
        <end position="19"/>
    </location>
</feature>
<sequence length="102" mass="12005">MHFIKTFVSIFALQTIAAAQLNGEGLVTRNEYQIARRNYLAARDEFLTTRELYLRQGTPGKCERVKKELLCVPSEPAKKPWWRRQKKTLCQWRMNPGDLCYI</sequence>
<name>A0A9N9UML0_9HYPO</name>
<proteinExistence type="predicted"/>
<dbReference type="AlphaFoldDB" id="A0A9N9UML0"/>
<organism evidence="2 3">
    <name type="scientific">Clonostachys byssicola</name>
    <dbReference type="NCBI Taxonomy" id="160290"/>
    <lineage>
        <taxon>Eukaryota</taxon>
        <taxon>Fungi</taxon>
        <taxon>Dikarya</taxon>
        <taxon>Ascomycota</taxon>
        <taxon>Pezizomycotina</taxon>
        <taxon>Sordariomycetes</taxon>
        <taxon>Hypocreomycetidae</taxon>
        <taxon>Hypocreales</taxon>
        <taxon>Bionectriaceae</taxon>
        <taxon>Clonostachys</taxon>
    </lineage>
</organism>
<dbReference type="Proteomes" id="UP000754883">
    <property type="component" value="Unassembled WGS sequence"/>
</dbReference>
<evidence type="ECO:0000256" key="1">
    <source>
        <dbReference type="SAM" id="SignalP"/>
    </source>
</evidence>
<dbReference type="EMBL" id="CABFNO020001538">
    <property type="protein sequence ID" value="CAG9996217.1"/>
    <property type="molecule type" value="Genomic_DNA"/>
</dbReference>
<feature type="chain" id="PRO_5040328916" description="Secreted protein" evidence="1">
    <location>
        <begin position="20"/>
        <end position="102"/>
    </location>
</feature>
<comment type="caution">
    <text evidence="2">The sequence shown here is derived from an EMBL/GenBank/DDBJ whole genome shotgun (WGS) entry which is preliminary data.</text>
</comment>
<evidence type="ECO:0008006" key="4">
    <source>
        <dbReference type="Google" id="ProtNLM"/>
    </source>
</evidence>
<gene>
    <name evidence="2" type="ORF">CBYS24578_00014424</name>
</gene>
<evidence type="ECO:0000313" key="3">
    <source>
        <dbReference type="Proteomes" id="UP000754883"/>
    </source>
</evidence>
<evidence type="ECO:0000313" key="2">
    <source>
        <dbReference type="EMBL" id="CAG9996217.1"/>
    </source>
</evidence>
<accession>A0A9N9UML0</accession>
<keyword evidence="1" id="KW-0732">Signal</keyword>
<reference evidence="3" key="1">
    <citation type="submission" date="2019-06" db="EMBL/GenBank/DDBJ databases">
        <authorList>
            <person name="Broberg M."/>
        </authorList>
    </citation>
    <scope>NUCLEOTIDE SEQUENCE [LARGE SCALE GENOMIC DNA]</scope>
</reference>
<keyword evidence="3" id="KW-1185">Reference proteome</keyword>